<dbReference type="PANTHER" id="PTHR30193:SF37">
    <property type="entry name" value="INNER MEMBRANE ABC TRANSPORTER PERMEASE PROTEIN YCJO"/>
    <property type="match status" value="1"/>
</dbReference>
<dbReference type="GO" id="GO:0005886">
    <property type="term" value="C:plasma membrane"/>
    <property type="evidence" value="ECO:0007669"/>
    <property type="project" value="UniProtKB-SubCell"/>
</dbReference>
<accession>A0A1C0ZTS1</accession>
<dbReference type="RefSeq" id="WP_065858557.1">
    <property type="nucleotide sequence ID" value="NZ_LYPC01000028.1"/>
</dbReference>
<organism evidence="9 10">
    <name type="scientific">Paenibacillus pectinilyticus</name>
    <dbReference type="NCBI Taxonomy" id="512399"/>
    <lineage>
        <taxon>Bacteria</taxon>
        <taxon>Bacillati</taxon>
        <taxon>Bacillota</taxon>
        <taxon>Bacilli</taxon>
        <taxon>Bacillales</taxon>
        <taxon>Paenibacillaceae</taxon>
        <taxon>Paenibacillus</taxon>
    </lineage>
</organism>
<feature type="transmembrane region" description="Helical" evidence="7">
    <location>
        <begin position="96"/>
        <end position="117"/>
    </location>
</feature>
<keyword evidence="10" id="KW-1185">Reference proteome</keyword>
<keyword evidence="4 7" id="KW-0812">Transmembrane</keyword>
<feature type="transmembrane region" description="Helical" evidence="7">
    <location>
        <begin position="33"/>
        <end position="59"/>
    </location>
</feature>
<dbReference type="GO" id="GO:0055085">
    <property type="term" value="P:transmembrane transport"/>
    <property type="evidence" value="ECO:0007669"/>
    <property type="project" value="InterPro"/>
</dbReference>
<keyword evidence="6 7" id="KW-0472">Membrane</keyword>
<dbReference type="Proteomes" id="UP000093309">
    <property type="component" value="Unassembled WGS sequence"/>
</dbReference>
<dbReference type="Gene3D" id="1.10.3720.10">
    <property type="entry name" value="MetI-like"/>
    <property type="match status" value="1"/>
</dbReference>
<feature type="transmembrane region" description="Helical" evidence="7">
    <location>
        <begin position="225"/>
        <end position="249"/>
    </location>
</feature>
<evidence type="ECO:0000256" key="2">
    <source>
        <dbReference type="ARBA" id="ARBA00022448"/>
    </source>
</evidence>
<evidence type="ECO:0000256" key="6">
    <source>
        <dbReference type="ARBA" id="ARBA00023136"/>
    </source>
</evidence>
<dbReference type="STRING" id="512399.A8709_07370"/>
<reference evidence="10" key="1">
    <citation type="submission" date="2016-05" db="EMBL/GenBank/DDBJ databases">
        <title>Paenibacillus oryzae. sp. nov., isolated from the rice root.</title>
        <authorList>
            <person name="Zhang J."/>
            <person name="Zhang X."/>
        </authorList>
    </citation>
    <scope>NUCLEOTIDE SEQUENCE [LARGE SCALE GENOMIC DNA]</scope>
    <source>
        <strain evidence="10">KCTC13222</strain>
    </source>
</reference>
<proteinExistence type="inferred from homology"/>
<evidence type="ECO:0000256" key="3">
    <source>
        <dbReference type="ARBA" id="ARBA00022475"/>
    </source>
</evidence>
<sequence length="315" mass="35227">MLINNTERITVASSKAKPRVFWTQTKKEGIAGWLFLSPVFICILVLGVFPVLFSLFLSFCEWNLVGGLSSIKFVGLDNFKMLFEDDKFYMALKNNLMYTAVTVPIGLCLALILSVLIHSRVFGQSYFKIAFFIPYISSITALGAIWSALYHPSLGPINQFLIRIGITNPPKWLADTHFSLVSIMIIAIWAALGYQIIIFIAGLTNIPEELYEAADMDGASSVQQFFRITLPLLGPTTSFLFITTLMSSFKVFDLISFLTGGGPNDSSTVLVYRIYEEGFQNFRMGYASAISWALFVIIGIVTLISYRVQMQPTEE</sequence>
<keyword evidence="5 7" id="KW-1133">Transmembrane helix</keyword>
<dbReference type="AlphaFoldDB" id="A0A1C0ZTS1"/>
<dbReference type="Pfam" id="PF00528">
    <property type="entry name" value="BPD_transp_1"/>
    <property type="match status" value="1"/>
</dbReference>
<evidence type="ECO:0000259" key="8">
    <source>
        <dbReference type="PROSITE" id="PS50928"/>
    </source>
</evidence>
<name>A0A1C0ZTS1_9BACL</name>
<evidence type="ECO:0000256" key="5">
    <source>
        <dbReference type="ARBA" id="ARBA00022989"/>
    </source>
</evidence>
<comment type="similarity">
    <text evidence="7">Belongs to the binding-protein-dependent transport system permease family.</text>
</comment>
<dbReference type="PROSITE" id="PS50928">
    <property type="entry name" value="ABC_TM1"/>
    <property type="match status" value="1"/>
</dbReference>
<dbReference type="CDD" id="cd06261">
    <property type="entry name" value="TM_PBP2"/>
    <property type="match status" value="1"/>
</dbReference>
<feature type="domain" description="ABC transmembrane type-1" evidence="8">
    <location>
        <begin position="92"/>
        <end position="305"/>
    </location>
</feature>
<dbReference type="EMBL" id="LYPC01000028">
    <property type="protein sequence ID" value="OCT11480.1"/>
    <property type="molecule type" value="Genomic_DNA"/>
</dbReference>
<evidence type="ECO:0000256" key="1">
    <source>
        <dbReference type="ARBA" id="ARBA00004651"/>
    </source>
</evidence>
<dbReference type="InterPro" id="IPR035906">
    <property type="entry name" value="MetI-like_sf"/>
</dbReference>
<protein>
    <submittedName>
        <fullName evidence="9">Sugar ABC transporter permease</fullName>
    </submittedName>
</protein>
<feature type="transmembrane region" description="Helical" evidence="7">
    <location>
        <begin position="129"/>
        <end position="149"/>
    </location>
</feature>
<comment type="subcellular location">
    <subcellularLocation>
        <location evidence="1 7">Cell membrane</location>
        <topology evidence="1 7">Multi-pass membrane protein</topology>
    </subcellularLocation>
</comment>
<dbReference type="PANTHER" id="PTHR30193">
    <property type="entry name" value="ABC TRANSPORTER PERMEASE PROTEIN"/>
    <property type="match status" value="1"/>
</dbReference>
<dbReference type="InterPro" id="IPR051393">
    <property type="entry name" value="ABC_transporter_permease"/>
</dbReference>
<comment type="caution">
    <text evidence="9">The sequence shown here is derived from an EMBL/GenBank/DDBJ whole genome shotgun (WGS) entry which is preliminary data.</text>
</comment>
<evidence type="ECO:0000313" key="9">
    <source>
        <dbReference type="EMBL" id="OCT11480.1"/>
    </source>
</evidence>
<gene>
    <name evidence="9" type="ORF">A8709_07370</name>
</gene>
<evidence type="ECO:0000256" key="7">
    <source>
        <dbReference type="RuleBase" id="RU363032"/>
    </source>
</evidence>
<evidence type="ECO:0000256" key="4">
    <source>
        <dbReference type="ARBA" id="ARBA00022692"/>
    </source>
</evidence>
<dbReference type="InterPro" id="IPR000515">
    <property type="entry name" value="MetI-like"/>
</dbReference>
<evidence type="ECO:0000313" key="10">
    <source>
        <dbReference type="Proteomes" id="UP000093309"/>
    </source>
</evidence>
<dbReference type="SUPFAM" id="SSF161098">
    <property type="entry name" value="MetI-like"/>
    <property type="match status" value="1"/>
</dbReference>
<feature type="transmembrane region" description="Helical" evidence="7">
    <location>
        <begin position="178"/>
        <end position="204"/>
    </location>
</feature>
<keyword evidence="3" id="KW-1003">Cell membrane</keyword>
<feature type="transmembrane region" description="Helical" evidence="7">
    <location>
        <begin position="286"/>
        <end position="306"/>
    </location>
</feature>
<keyword evidence="2 7" id="KW-0813">Transport</keyword>